<sequence length="471" mass="54036">MLTNTFPQDFIFGGATAAYQVEGETRSYGKGKVAWDDYLAEQGRFSPEPACDFYHRYDSDLALCEQFGMNGIRVSIAWSRIFPEGSGEPNPEGVAFYHNLFASCRAHGVEPFVTLHHFDSPLAIYANGDFLNRANIDAFEAYARFCFKEYADDVRHWFTFNEIAAATMNRYVEGTWPLGKKVSLHECLQAQHNMMVAHARAVCAFKDGGYAGEIGIVHALEYKYPYDPESPADIEAARNDDVLQNRLLLDATFRGDYAPGTRAIIDHLCASSQGTFEIAEHDLEIMRRAAMLNDCLGINYYQSRFLKAYEGESDLHHNGTGDKGTGRWRVAGVGERAVRPGVPTTDWDWIIYPKGLFDLMMDITLRYPNYKKFYITENGMGRKDRIENGVIDDTERIDYVKDHLRWILRAIEIGINVEGYFMWSLQDQFSWTNGYSKRYGFFYVDFESQQRIPKASAYWFKRVSETRRLEV</sequence>
<evidence type="ECO:0000256" key="5">
    <source>
        <dbReference type="PROSITE-ProRule" id="PRU10055"/>
    </source>
</evidence>
<evidence type="ECO:0000256" key="3">
    <source>
        <dbReference type="ARBA" id="ARBA00022801"/>
    </source>
</evidence>
<dbReference type="EC" id="3.2.1.21" evidence="2"/>
<evidence type="ECO:0000256" key="2">
    <source>
        <dbReference type="ARBA" id="ARBA00012744"/>
    </source>
</evidence>
<dbReference type="Proteomes" id="UP001529421">
    <property type="component" value="Unassembled WGS sequence"/>
</dbReference>
<evidence type="ECO:0000313" key="7">
    <source>
        <dbReference type="Proteomes" id="UP001529421"/>
    </source>
</evidence>
<keyword evidence="7" id="KW-1185">Reference proteome</keyword>
<gene>
    <name evidence="6" type="primary">lacG</name>
    <name evidence="6" type="ORF">QUW28_06495</name>
</gene>
<evidence type="ECO:0000256" key="4">
    <source>
        <dbReference type="ARBA" id="ARBA00023295"/>
    </source>
</evidence>
<accession>A0ABT7V9J2</accession>
<dbReference type="Pfam" id="PF00232">
    <property type="entry name" value="Glyco_hydro_1"/>
    <property type="match status" value="1"/>
</dbReference>
<dbReference type="InterPro" id="IPR001360">
    <property type="entry name" value="Glyco_hydro_1"/>
</dbReference>
<protein>
    <recommendedName>
        <fullName evidence="2">beta-glucosidase</fullName>
        <ecNumber evidence="2">3.2.1.21</ecNumber>
    </recommendedName>
</protein>
<name>A0ABT7V9J2_9ACTN</name>
<keyword evidence="3 6" id="KW-0378">Hydrolase</keyword>
<dbReference type="InterPro" id="IPR018120">
    <property type="entry name" value="Glyco_hydro_1_AS"/>
</dbReference>
<dbReference type="RefSeq" id="WP_289545197.1">
    <property type="nucleotide sequence ID" value="NZ_JAUDDZ010000007.1"/>
</dbReference>
<dbReference type="GO" id="GO:0033920">
    <property type="term" value="F:6-phospho-beta-galactosidase activity"/>
    <property type="evidence" value="ECO:0007669"/>
    <property type="project" value="UniProtKB-EC"/>
</dbReference>
<dbReference type="SUPFAM" id="SSF51445">
    <property type="entry name" value="(Trans)glycosidases"/>
    <property type="match status" value="1"/>
</dbReference>
<comment type="caution">
    <text evidence="6">The sequence shown here is derived from an EMBL/GenBank/DDBJ whole genome shotgun (WGS) entry which is preliminary data.</text>
</comment>
<comment type="similarity">
    <text evidence="1">Belongs to the glycosyl hydrolase 1 family.</text>
</comment>
<reference evidence="7" key="1">
    <citation type="submission" date="2023-06" db="EMBL/GenBank/DDBJ databases">
        <title>Identification and characterization of horizontal gene transfer across gut microbiota members of farm animals based on homology search.</title>
        <authorList>
            <person name="Zeman M."/>
            <person name="Kubasova T."/>
            <person name="Jahodarova E."/>
            <person name="Nykrynova M."/>
            <person name="Rychlik I."/>
        </authorList>
    </citation>
    <scope>NUCLEOTIDE SEQUENCE [LARGE SCALE GENOMIC DNA]</scope>
    <source>
        <strain evidence="7">154_Feed</strain>
    </source>
</reference>
<dbReference type="Gene3D" id="3.20.20.80">
    <property type="entry name" value="Glycosidases"/>
    <property type="match status" value="1"/>
</dbReference>
<reference evidence="6 7" key="2">
    <citation type="submission" date="2023-06" db="EMBL/GenBank/DDBJ databases">
        <authorList>
            <person name="Zeman M."/>
            <person name="Kubasova T."/>
            <person name="Jahodarova E."/>
            <person name="Nykrynova M."/>
            <person name="Rychlik I."/>
        </authorList>
    </citation>
    <scope>NUCLEOTIDE SEQUENCE [LARGE SCALE GENOMIC DNA]</scope>
    <source>
        <strain evidence="6 7">154_Feed</strain>
    </source>
</reference>
<feature type="active site" description="Nucleophile" evidence="5">
    <location>
        <position position="377"/>
    </location>
</feature>
<dbReference type="EMBL" id="JAUDDZ010000007">
    <property type="protein sequence ID" value="MDM8275146.1"/>
    <property type="molecule type" value="Genomic_DNA"/>
</dbReference>
<dbReference type="PRINTS" id="PR00131">
    <property type="entry name" value="GLHYDRLASE1"/>
</dbReference>
<dbReference type="NCBIfam" id="NF010036">
    <property type="entry name" value="PRK13511.1"/>
    <property type="match status" value="1"/>
</dbReference>
<dbReference type="InterPro" id="IPR017853">
    <property type="entry name" value="GH"/>
</dbReference>
<dbReference type="InterPro" id="IPR005928">
    <property type="entry name" value="6P-beta-galactosidase"/>
</dbReference>
<dbReference type="NCBIfam" id="TIGR01233">
    <property type="entry name" value="lacG"/>
    <property type="match status" value="1"/>
</dbReference>
<proteinExistence type="inferred from homology"/>
<dbReference type="PANTHER" id="PTHR10353">
    <property type="entry name" value="GLYCOSYL HYDROLASE"/>
    <property type="match status" value="1"/>
</dbReference>
<evidence type="ECO:0000313" key="6">
    <source>
        <dbReference type="EMBL" id="MDM8275146.1"/>
    </source>
</evidence>
<dbReference type="PROSITE" id="PS00572">
    <property type="entry name" value="GLYCOSYL_HYDROL_F1_1"/>
    <property type="match status" value="1"/>
</dbReference>
<dbReference type="PANTHER" id="PTHR10353:SF36">
    <property type="entry name" value="LP05116P"/>
    <property type="match status" value="1"/>
</dbReference>
<organism evidence="6 7">
    <name type="scientific">Enorma phocaeensis</name>
    <dbReference type="NCBI Taxonomy" id="1871019"/>
    <lineage>
        <taxon>Bacteria</taxon>
        <taxon>Bacillati</taxon>
        <taxon>Actinomycetota</taxon>
        <taxon>Coriobacteriia</taxon>
        <taxon>Coriobacteriales</taxon>
        <taxon>Coriobacteriaceae</taxon>
        <taxon>Enorma</taxon>
    </lineage>
</organism>
<keyword evidence="4 6" id="KW-0326">Glycosidase</keyword>
<evidence type="ECO:0000256" key="1">
    <source>
        <dbReference type="ARBA" id="ARBA00010838"/>
    </source>
</evidence>